<gene>
    <name evidence="2" type="ORF">HPB52_021536</name>
</gene>
<reference evidence="2" key="2">
    <citation type="submission" date="2021-09" db="EMBL/GenBank/DDBJ databases">
        <authorList>
            <person name="Jia N."/>
            <person name="Wang J."/>
            <person name="Shi W."/>
            <person name="Du L."/>
            <person name="Sun Y."/>
            <person name="Zhan W."/>
            <person name="Jiang J."/>
            <person name="Wang Q."/>
            <person name="Zhang B."/>
            <person name="Ji P."/>
            <person name="Sakyi L.B."/>
            <person name="Cui X."/>
            <person name="Yuan T."/>
            <person name="Jiang B."/>
            <person name="Yang W."/>
            <person name="Lam T.T.-Y."/>
            <person name="Chang Q."/>
            <person name="Ding S."/>
            <person name="Wang X."/>
            <person name="Zhu J."/>
            <person name="Ruan X."/>
            <person name="Zhao L."/>
            <person name="Wei J."/>
            <person name="Que T."/>
            <person name="Du C."/>
            <person name="Cheng J."/>
            <person name="Dai P."/>
            <person name="Han X."/>
            <person name="Huang E."/>
            <person name="Gao Y."/>
            <person name="Liu J."/>
            <person name="Shao H."/>
            <person name="Ye R."/>
            <person name="Li L."/>
            <person name="Wei W."/>
            <person name="Wang X."/>
            <person name="Wang C."/>
            <person name="Huo Q."/>
            <person name="Li W."/>
            <person name="Guo W."/>
            <person name="Chen H."/>
            <person name="Chen S."/>
            <person name="Zhou L."/>
            <person name="Zhou L."/>
            <person name="Ni X."/>
            <person name="Tian J."/>
            <person name="Zhou Y."/>
            <person name="Sheng Y."/>
            <person name="Liu T."/>
            <person name="Pan Y."/>
            <person name="Xia L."/>
            <person name="Li J."/>
            <person name="Zhao F."/>
            <person name="Cao W."/>
        </authorList>
    </citation>
    <scope>NUCLEOTIDE SEQUENCE</scope>
    <source>
        <strain evidence="2">Rsan-2018</strain>
        <tissue evidence="2">Larvae</tissue>
    </source>
</reference>
<accession>A0A9D4SPG2</accession>
<protein>
    <submittedName>
        <fullName evidence="2">Uncharacterized protein</fullName>
    </submittedName>
</protein>
<proteinExistence type="predicted"/>
<dbReference type="Proteomes" id="UP000821837">
    <property type="component" value="Unassembled WGS sequence"/>
</dbReference>
<name>A0A9D4SPG2_RHISA</name>
<comment type="caution">
    <text evidence="2">The sequence shown here is derived from an EMBL/GenBank/DDBJ whole genome shotgun (WGS) entry which is preliminary data.</text>
</comment>
<dbReference type="AlphaFoldDB" id="A0A9D4SPG2"/>
<feature type="region of interest" description="Disordered" evidence="1">
    <location>
        <begin position="78"/>
        <end position="118"/>
    </location>
</feature>
<organism evidence="2 3">
    <name type="scientific">Rhipicephalus sanguineus</name>
    <name type="common">Brown dog tick</name>
    <name type="synonym">Ixodes sanguineus</name>
    <dbReference type="NCBI Taxonomy" id="34632"/>
    <lineage>
        <taxon>Eukaryota</taxon>
        <taxon>Metazoa</taxon>
        <taxon>Ecdysozoa</taxon>
        <taxon>Arthropoda</taxon>
        <taxon>Chelicerata</taxon>
        <taxon>Arachnida</taxon>
        <taxon>Acari</taxon>
        <taxon>Parasitiformes</taxon>
        <taxon>Ixodida</taxon>
        <taxon>Ixodoidea</taxon>
        <taxon>Ixodidae</taxon>
        <taxon>Rhipicephalinae</taxon>
        <taxon>Rhipicephalus</taxon>
        <taxon>Rhipicephalus</taxon>
    </lineage>
</organism>
<evidence type="ECO:0000313" key="3">
    <source>
        <dbReference type="Proteomes" id="UP000821837"/>
    </source>
</evidence>
<dbReference type="EMBL" id="JABSTV010001255">
    <property type="protein sequence ID" value="KAH7936330.1"/>
    <property type="molecule type" value="Genomic_DNA"/>
</dbReference>
<evidence type="ECO:0000313" key="2">
    <source>
        <dbReference type="EMBL" id="KAH7936330.1"/>
    </source>
</evidence>
<reference evidence="2" key="1">
    <citation type="journal article" date="2020" name="Cell">
        <title>Large-Scale Comparative Analyses of Tick Genomes Elucidate Their Genetic Diversity and Vector Capacities.</title>
        <authorList>
            <consortium name="Tick Genome and Microbiome Consortium (TIGMIC)"/>
            <person name="Jia N."/>
            <person name="Wang J."/>
            <person name="Shi W."/>
            <person name="Du L."/>
            <person name="Sun Y."/>
            <person name="Zhan W."/>
            <person name="Jiang J.F."/>
            <person name="Wang Q."/>
            <person name="Zhang B."/>
            <person name="Ji P."/>
            <person name="Bell-Sakyi L."/>
            <person name="Cui X.M."/>
            <person name="Yuan T.T."/>
            <person name="Jiang B.G."/>
            <person name="Yang W.F."/>
            <person name="Lam T.T."/>
            <person name="Chang Q.C."/>
            <person name="Ding S.J."/>
            <person name="Wang X.J."/>
            <person name="Zhu J.G."/>
            <person name="Ruan X.D."/>
            <person name="Zhao L."/>
            <person name="Wei J.T."/>
            <person name="Ye R.Z."/>
            <person name="Que T.C."/>
            <person name="Du C.H."/>
            <person name="Zhou Y.H."/>
            <person name="Cheng J.X."/>
            <person name="Dai P.F."/>
            <person name="Guo W.B."/>
            <person name="Han X.H."/>
            <person name="Huang E.J."/>
            <person name="Li L.F."/>
            <person name="Wei W."/>
            <person name="Gao Y.C."/>
            <person name="Liu J.Z."/>
            <person name="Shao H.Z."/>
            <person name="Wang X."/>
            <person name="Wang C.C."/>
            <person name="Yang T.C."/>
            <person name="Huo Q.B."/>
            <person name="Li W."/>
            <person name="Chen H.Y."/>
            <person name="Chen S.E."/>
            <person name="Zhou L.G."/>
            <person name="Ni X.B."/>
            <person name="Tian J.H."/>
            <person name="Sheng Y."/>
            <person name="Liu T."/>
            <person name="Pan Y.S."/>
            <person name="Xia L.Y."/>
            <person name="Li J."/>
            <person name="Zhao F."/>
            <person name="Cao W.C."/>
        </authorList>
    </citation>
    <scope>NUCLEOTIDE SEQUENCE</scope>
    <source>
        <strain evidence="2">Rsan-2018</strain>
    </source>
</reference>
<evidence type="ECO:0000256" key="1">
    <source>
        <dbReference type="SAM" id="MobiDB-lite"/>
    </source>
</evidence>
<keyword evidence="3" id="KW-1185">Reference proteome</keyword>
<sequence length="118" mass="12830">MSRRPTPRPLMRELCAQGTRSTVDALGSCVLVSRTLSVPVCTRRRGLAQPRTRSWLDLLVAGTLRYVEAPRSKDVARMTSVGRLSEEPEEPGAMAVENTGPPVLTAAVENPQFEGAKL</sequence>